<dbReference type="Pfam" id="PF00496">
    <property type="entry name" value="SBP_bac_5"/>
    <property type="match status" value="1"/>
</dbReference>
<keyword evidence="9" id="KW-1185">Reference proteome</keyword>
<dbReference type="SUPFAM" id="SSF53850">
    <property type="entry name" value="Periplasmic binding protein-like II"/>
    <property type="match status" value="1"/>
</dbReference>
<keyword evidence="4" id="KW-0175">Coiled coil</keyword>
<evidence type="ECO:0000256" key="2">
    <source>
        <dbReference type="ARBA" id="ARBA00005695"/>
    </source>
</evidence>
<evidence type="ECO:0000313" key="8">
    <source>
        <dbReference type="EMBL" id="MFD2695209.1"/>
    </source>
</evidence>
<dbReference type="InterPro" id="IPR039424">
    <property type="entry name" value="SBP_5"/>
</dbReference>
<protein>
    <submittedName>
        <fullName evidence="8">Peptide ABC transporter substrate-binding protein</fullName>
    </submittedName>
</protein>
<dbReference type="PANTHER" id="PTHR30290:SF79">
    <property type="entry name" value="DIPEPTIDE-BINDING PROTEIN DPPE"/>
    <property type="match status" value="1"/>
</dbReference>
<evidence type="ECO:0000313" key="9">
    <source>
        <dbReference type="Proteomes" id="UP001597399"/>
    </source>
</evidence>
<dbReference type="PROSITE" id="PS01040">
    <property type="entry name" value="SBP_BACTERIAL_5"/>
    <property type="match status" value="1"/>
</dbReference>
<evidence type="ECO:0000256" key="3">
    <source>
        <dbReference type="ARBA" id="ARBA00022729"/>
    </source>
</evidence>
<evidence type="ECO:0000256" key="5">
    <source>
        <dbReference type="SAM" id="MobiDB-lite"/>
    </source>
</evidence>
<dbReference type="CDD" id="cd08504">
    <property type="entry name" value="PBP2_OppA"/>
    <property type="match status" value="1"/>
</dbReference>
<reference evidence="9" key="1">
    <citation type="journal article" date="2019" name="Int. J. Syst. Evol. Microbiol.">
        <title>The Global Catalogue of Microorganisms (GCM) 10K type strain sequencing project: providing services to taxonomists for standard genome sequencing and annotation.</title>
        <authorList>
            <consortium name="The Broad Institute Genomics Platform"/>
            <consortium name="The Broad Institute Genome Sequencing Center for Infectious Disease"/>
            <person name="Wu L."/>
            <person name="Ma J."/>
        </authorList>
    </citation>
    <scope>NUCLEOTIDE SEQUENCE [LARGE SCALE GENOMIC DNA]</scope>
    <source>
        <strain evidence="9">TISTR 2466</strain>
    </source>
</reference>
<comment type="subcellular location">
    <subcellularLocation>
        <location evidence="1">Cell membrane</location>
        <topology evidence="1">Lipid-anchor</topology>
    </subcellularLocation>
</comment>
<sequence>MKKLFSKVCLLGMTVLLVLAFSGCTAKPDSSSKKSDGKQVLKLNNGSEPTSFNPPIGFDAYSWNALNNLMEGLTRLGKDNSPHPAAASKWDVSPDGKTYTFHIRENAKWDNGDDLTAGDFEYAWKQLLNPKTASPAAFLGYLIKGGEAYNLNKGSADDVQVKAEDDKTLKVTLNAPQSYFLNMISNPAFFPVNKKVAEKDSKWYANAKTFVGNGPFKLASWKHDANMVFKKSSTYWDKKTVKLDEVDWAMVNDTNTEYQMYKTGELDVASVPPDLSDQLFKEGKVKVGQQAGTYFFSMNVKMKPFDNAKIRRAFALAVDNKKIVNYVVKQKNDPAYGFVSPGFKDPSGEDFRAHNGNLYKYDPKAAKKLLAEGMKEEGITKLPPVTLTYNTTDINKSIAETVQEMYKQNLGVSIKLANMEWNVYGVDQKRGKFQFSRGSFLADYGDPINFLENFITGMPMNSMQWSNKEYDRLLKEAKNEKDDTKRYALMYQAEKLLMKEMPLFPVYFYNQSELQSSKVKGIVRHPVGYMELKWATKSN</sequence>
<gene>
    <name evidence="8" type="ORF">ACFSUE_16505</name>
</gene>
<feature type="signal peptide" evidence="6">
    <location>
        <begin position="1"/>
        <end position="26"/>
    </location>
</feature>
<feature type="region of interest" description="Disordered" evidence="5">
    <location>
        <begin position="26"/>
        <end position="46"/>
    </location>
</feature>
<dbReference type="Proteomes" id="UP001597399">
    <property type="component" value="Unassembled WGS sequence"/>
</dbReference>
<dbReference type="InterPro" id="IPR023765">
    <property type="entry name" value="SBP_5_CS"/>
</dbReference>
<dbReference type="Gene3D" id="3.90.76.10">
    <property type="entry name" value="Dipeptide-binding Protein, Domain 1"/>
    <property type="match status" value="1"/>
</dbReference>
<accession>A0ABW5S7B2</accession>
<feature type="domain" description="Solute-binding protein family 5" evidence="7">
    <location>
        <begin position="82"/>
        <end position="457"/>
    </location>
</feature>
<name>A0ABW5S7B2_9BACL</name>
<dbReference type="InterPro" id="IPR000914">
    <property type="entry name" value="SBP_5_dom"/>
</dbReference>
<comment type="caution">
    <text evidence="8">The sequence shown here is derived from an EMBL/GenBank/DDBJ whole genome shotgun (WGS) entry which is preliminary data.</text>
</comment>
<dbReference type="Gene3D" id="3.10.105.10">
    <property type="entry name" value="Dipeptide-binding Protein, Domain 3"/>
    <property type="match status" value="1"/>
</dbReference>
<dbReference type="Gene3D" id="3.40.190.10">
    <property type="entry name" value="Periplasmic binding protein-like II"/>
    <property type="match status" value="1"/>
</dbReference>
<dbReference type="PIRSF" id="PIRSF002741">
    <property type="entry name" value="MppA"/>
    <property type="match status" value="1"/>
</dbReference>
<proteinExistence type="inferred from homology"/>
<evidence type="ECO:0000259" key="7">
    <source>
        <dbReference type="Pfam" id="PF00496"/>
    </source>
</evidence>
<dbReference type="InterPro" id="IPR030678">
    <property type="entry name" value="Peptide/Ni-bd"/>
</dbReference>
<comment type="similarity">
    <text evidence="2">Belongs to the bacterial solute-binding protein 5 family.</text>
</comment>
<feature type="chain" id="PRO_5047227424" evidence="6">
    <location>
        <begin position="27"/>
        <end position="539"/>
    </location>
</feature>
<evidence type="ECO:0000256" key="4">
    <source>
        <dbReference type="SAM" id="Coils"/>
    </source>
</evidence>
<dbReference type="RefSeq" id="WP_290446363.1">
    <property type="nucleotide sequence ID" value="NZ_JAMXWM010000007.1"/>
</dbReference>
<dbReference type="PANTHER" id="PTHR30290">
    <property type="entry name" value="PERIPLASMIC BINDING COMPONENT OF ABC TRANSPORTER"/>
    <property type="match status" value="1"/>
</dbReference>
<organism evidence="8 9">
    <name type="scientific">Sporolactobacillus shoreicorticis</name>
    <dbReference type="NCBI Taxonomy" id="1923877"/>
    <lineage>
        <taxon>Bacteria</taxon>
        <taxon>Bacillati</taxon>
        <taxon>Bacillota</taxon>
        <taxon>Bacilli</taxon>
        <taxon>Bacillales</taxon>
        <taxon>Sporolactobacillaceae</taxon>
        <taxon>Sporolactobacillus</taxon>
    </lineage>
</organism>
<evidence type="ECO:0000256" key="6">
    <source>
        <dbReference type="SAM" id="SignalP"/>
    </source>
</evidence>
<evidence type="ECO:0000256" key="1">
    <source>
        <dbReference type="ARBA" id="ARBA00004193"/>
    </source>
</evidence>
<feature type="compositionally biased region" description="Basic and acidic residues" evidence="5">
    <location>
        <begin position="30"/>
        <end position="39"/>
    </location>
</feature>
<dbReference type="EMBL" id="JBHUMQ010000039">
    <property type="protein sequence ID" value="MFD2695209.1"/>
    <property type="molecule type" value="Genomic_DNA"/>
</dbReference>
<dbReference type="PROSITE" id="PS51257">
    <property type="entry name" value="PROKAR_LIPOPROTEIN"/>
    <property type="match status" value="1"/>
</dbReference>
<feature type="coiled-coil region" evidence="4">
    <location>
        <begin position="460"/>
        <end position="494"/>
    </location>
</feature>
<keyword evidence="3 6" id="KW-0732">Signal</keyword>